<keyword evidence="10" id="KW-0808">Transferase</keyword>
<dbReference type="Gene3D" id="3.20.20.80">
    <property type="entry name" value="Glycosidases"/>
    <property type="match status" value="2"/>
</dbReference>
<dbReference type="InterPro" id="IPR008928">
    <property type="entry name" value="6-hairpin_glycosidase_sf"/>
</dbReference>
<comment type="similarity">
    <text evidence="15">Belongs to the glycogen debranching enzyme family.</text>
</comment>
<dbReference type="Pfam" id="PF06202">
    <property type="entry name" value="GDE_C"/>
    <property type="match status" value="1"/>
</dbReference>
<evidence type="ECO:0000256" key="5">
    <source>
        <dbReference type="ARBA" id="ARBA00012560"/>
    </source>
</evidence>
<evidence type="ECO:0000256" key="12">
    <source>
        <dbReference type="ARBA" id="ARBA00023056"/>
    </source>
</evidence>
<evidence type="ECO:0000313" key="23">
    <source>
        <dbReference type="Proteomes" id="UP000827092"/>
    </source>
</evidence>
<dbReference type="PANTHER" id="PTHR10569">
    <property type="entry name" value="GLYCOGEN DEBRANCHING ENZYME"/>
    <property type="match status" value="1"/>
</dbReference>
<keyword evidence="8" id="KW-0963">Cytoplasm</keyword>
<dbReference type="InterPro" id="IPR032790">
    <property type="entry name" value="GDE_C"/>
</dbReference>
<evidence type="ECO:0000256" key="4">
    <source>
        <dbReference type="ARBA" id="ARBA00004496"/>
    </source>
</evidence>
<evidence type="ECO:0000256" key="2">
    <source>
        <dbReference type="ARBA" id="ARBA00000927"/>
    </source>
</evidence>
<evidence type="ECO:0000259" key="20">
    <source>
        <dbReference type="Pfam" id="PF14701"/>
    </source>
</evidence>
<evidence type="ECO:0000259" key="18">
    <source>
        <dbReference type="Pfam" id="PF06202"/>
    </source>
</evidence>
<keyword evidence="17" id="KW-0175">Coiled coil</keyword>
<comment type="catalytic activity">
    <reaction evidence="2">
        <text>Hydrolysis of (1-&gt;6)-alpha-D-glucosidic branch linkages in glycogen phosphorylase limit dextrin.</text>
        <dbReference type="EC" id="3.2.1.33"/>
    </reaction>
</comment>
<dbReference type="CDD" id="cd11327">
    <property type="entry name" value="AmyAc_Glg_debranch_2"/>
    <property type="match status" value="1"/>
</dbReference>
<dbReference type="GO" id="GO:0005980">
    <property type="term" value="P:glycogen catabolic process"/>
    <property type="evidence" value="ECO:0007669"/>
    <property type="project" value="InterPro"/>
</dbReference>
<evidence type="ECO:0000256" key="16">
    <source>
        <dbReference type="ARBA" id="ARBA00031477"/>
    </source>
</evidence>
<evidence type="ECO:0000259" key="19">
    <source>
        <dbReference type="Pfam" id="PF14699"/>
    </source>
</evidence>
<keyword evidence="11" id="KW-0378">Hydrolase</keyword>
<keyword evidence="9" id="KW-0328">Glycosyltransferase</keyword>
<evidence type="ECO:0000256" key="15">
    <source>
        <dbReference type="ARBA" id="ARBA00025780"/>
    </source>
</evidence>
<comment type="function">
    <text evidence="3">Multifunctional enzyme acting as 1,4-alpha-D-glucan:1,4-alpha-D-glucan 4-alpha-D-glycosyltransferase and amylo-1,6-glucosidase in glycogen degradation.</text>
</comment>
<feature type="domain" description="Glycogen debranching enzyme glucanotransferase" evidence="20">
    <location>
        <begin position="130"/>
        <end position="555"/>
    </location>
</feature>
<name>A0AAV6U5E5_9ARAC</name>
<dbReference type="Pfam" id="PF14699">
    <property type="entry name" value="hGDE_N"/>
    <property type="match status" value="1"/>
</dbReference>
<dbReference type="InterPro" id="IPR032788">
    <property type="entry name" value="AGL_central"/>
</dbReference>
<feature type="domain" description="Eukaryotic glycogen debranching enzyme N-terminal" evidence="19">
    <location>
        <begin position="34"/>
        <end position="124"/>
    </location>
</feature>
<evidence type="ECO:0000256" key="13">
    <source>
        <dbReference type="ARBA" id="ARBA00023268"/>
    </source>
</evidence>
<dbReference type="FunFam" id="1.50.10.10:FF:000039">
    <property type="entry name" value="Glycogen debranching enzyme Gdb1, putative"/>
    <property type="match status" value="1"/>
</dbReference>
<dbReference type="InterPro" id="IPR006421">
    <property type="entry name" value="Glycogen_debranch_met"/>
</dbReference>
<protein>
    <recommendedName>
        <fullName evidence="7">Glycogen debranching enzyme</fullName>
        <ecNumber evidence="5">2.4.1.25</ecNumber>
        <ecNumber evidence="6">3.2.1.33</ecNumber>
    </recommendedName>
    <alternativeName>
        <fullName evidence="16">Glycogen debrancher</fullName>
    </alternativeName>
</protein>
<evidence type="ECO:0000256" key="10">
    <source>
        <dbReference type="ARBA" id="ARBA00022679"/>
    </source>
</evidence>
<gene>
    <name evidence="22" type="ORF">JTE90_016506</name>
</gene>
<keyword evidence="13" id="KW-0511">Multifunctional enzyme</keyword>
<organism evidence="22 23">
    <name type="scientific">Oedothorax gibbosus</name>
    <dbReference type="NCBI Taxonomy" id="931172"/>
    <lineage>
        <taxon>Eukaryota</taxon>
        <taxon>Metazoa</taxon>
        <taxon>Ecdysozoa</taxon>
        <taxon>Arthropoda</taxon>
        <taxon>Chelicerata</taxon>
        <taxon>Arachnida</taxon>
        <taxon>Araneae</taxon>
        <taxon>Araneomorphae</taxon>
        <taxon>Entelegynae</taxon>
        <taxon>Araneoidea</taxon>
        <taxon>Linyphiidae</taxon>
        <taxon>Erigoninae</taxon>
        <taxon>Oedothorax</taxon>
    </lineage>
</organism>
<evidence type="ECO:0000256" key="11">
    <source>
        <dbReference type="ARBA" id="ARBA00022801"/>
    </source>
</evidence>
<keyword evidence="23" id="KW-1185">Reference proteome</keyword>
<proteinExistence type="inferred from homology"/>
<reference evidence="22 23" key="1">
    <citation type="journal article" date="2022" name="Nat. Ecol. Evol.">
        <title>A masculinizing supergene underlies an exaggerated male reproductive morph in a spider.</title>
        <authorList>
            <person name="Hendrickx F."/>
            <person name="De Corte Z."/>
            <person name="Sonet G."/>
            <person name="Van Belleghem S.M."/>
            <person name="Kostlbacher S."/>
            <person name="Vangestel C."/>
        </authorList>
    </citation>
    <scope>NUCLEOTIDE SEQUENCE [LARGE SCALE GENOMIC DNA]</scope>
    <source>
        <strain evidence="22">W744_W776</strain>
    </source>
</reference>
<evidence type="ECO:0000313" key="22">
    <source>
        <dbReference type="EMBL" id="KAG8178835.1"/>
    </source>
</evidence>
<comment type="caution">
    <text evidence="22">The sequence shown here is derived from an EMBL/GenBank/DDBJ whole genome shotgun (WGS) entry which is preliminary data.</text>
</comment>
<dbReference type="FunFam" id="3.20.20.80:FF:000108">
    <property type="entry name" value="glycogen debranching enzyme"/>
    <property type="match status" value="1"/>
</dbReference>
<dbReference type="EMBL" id="JAFNEN010000664">
    <property type="protein sequence ID" value="KAG8178835.1"/>
    <property type="molecule type" value="Genomic_DNA"/>
</dbReference>
<evidence type="ECO:0000256" key="14">
    <source>
        <dbReference type="ARBA" id="ARBA00023295"/>
    </source>
</evidence>
<sequence length="1552" mass="176127">MAGHPLSIQVRVHHLNENEHLDHSLFTITKGCVLQFKIGPTLFGQNTQLFINYPENPSDGFKRQVYRELQWKSDSLNKGDDTALHCDVTFELSGSFHYFFIPKGGDVLKPSGSGYILVDPSLTCGLDDEPLPLDSILCITYLAKHLGSFEKWEGRLQTAKEVGYNMVHLTPIQELGGSKSSYSLRNQLKLNPIFDSDSKKCTMEDISALVQKMRTEWKVLTITDIVLNHTANESEWLQEHPDATYNLINSPHLRPAYLLDRALWYLALDIADKKWIGSGVSPEIQNEEHICAICDVFSQHYRPKLKLHEFFLLDVEKILIEFERLIKESQRNNVSGDLKIIQDSEYRRLKCTINMDIALNTYAPSKLTSKTDIDRARVLLKQRLEELNNQKRKEIDQHFEAAIGNVLSAIRYERLDPNGPKLKLVSSEHPLVCQYFLNYGKDGTLEQDEQLMFSPQSCYIMAHNGWVMGDNPLKNFASARSNVYLRRELVAWGDSVKLRYGEKPEDSPHLWKFMTEYVQQLSRVFHGLRLDNCHSTPIHVAEYLMDKAREVRHDLFVVAELFTSSEAVDNIFVNRLGITALIREALQAPDSHEQARLVYRYGGSTVGSFLHPVTQPLKKSIAHAVFMDITHDNQCPMQVRSVYDYFPTAAMVAMACCATGSTWGYDQLVPHHIHVVSESRLYTSWTDDLELKRGFINQNSGIIAGKRALNKLHFDLGASGFSQVFVDQRDENTVAITRHCPATHQSVIMIARTAFKMPSKPKESSYVKPLRLQGTIEEIILEGGLEPVDHSGTTLGKTFNKDDIYINGLTNFKLNIREKLNIYESQMIESAGMSPDGYNEIDFINFPPGSVIVLRVSLDSETRAAILKIRSCVSQFGYRMRSYSGNVLKRGGGDFESILSHLSLADLNRVLFRCDGEERDDGKGRGTYNIPGYGNLVYCGLQGIMSELMNIRLEDDLGHPFCGNLRDGDWLPDYISSRLLDNPSTKDLGFWFEVAFEYLRKLPRYLIPCYFDTIVTGAYSSLLSALWRKMSDFVSEGSTFVKSLSMGSVILCGLIRSAPLPLLSPNLEDPVPISEIIDGKKVQNCVTISAGLPHFSTGYMRNWGRDTFISLKGLLLITGRHQEARYIILAFAACLRHGLIPNLLDRGVCARFNCRDAVWWWLQSIQEYVKIVPNGHNILKDKVSRIFPTDDSPALEPGKFDQPLHDVIQEALQKHFQGLKFRERNAGKQLDEHMVDEGFNNEIGVDLETGFVFGGNESNCGTWMDKMGSSEHAGNKGKPATPRNGSAVEIVGLCKSTVKWLHSMFMAGHYPYAMVERIDTDKETGLKKTIFLTFKSWSDLIEKNFEKHFYVSETKSPGDSKMINQRGIYKDTVNASQEWADYQFRPNFAIAMCVAPELFKKEHAWTALKNAENFLLGPLGMRTLDPSDWAYEGNYDNSDDSSNTKTARGWNYHQGPEWVWPIGYFLRAKLTFSSMIGNEEFIKTLAFIKRIMSRHFLEIQKSKWRGLPELTNKDGVYCRDSCVVQAWSHATLLEVLFDMDAMCSSDGTNNND</sequence>
<dbReference type="EC" id="3.2.1.33" evidence="6"/>
<dbReference type="Proteomes" id="UP000827092">
    <property type="component" value="Unassembled WGS sequence"/>
</dbReference>
<evidence type="ECO:0000256" key="7">
    <source>
        <dbReference type="ARBA" id="ARBA00020723"/>
    </source>
</evidence>
<feature type="domain" description="Glycogen debranching enzyme central" evidence="21">
    <location>
        <begin position="701"/>
        <end position="979"/>
    </location>
</feature>
<feature type="domain" description="Glycogen debranching enzyme C-terminal" evidence="18">
    <location>
        <begin position="1080"/>
        <end position="1534"/>
    </location>
</feature>
<keyword evidence="12" id="KW-0320">Glycogen biosynthesis</keyword>
<dbReference type="Pfam" id="PF14702">
    <property type="entry name" value="hGDE_central"/>
    <property type="match status" value="1"/>
</dbReference>
<dbReference type="SUPFAM" id="SSF48208">
    <property type="entry name" value="Six-hairpin glycosidases"/>
    <property type="match status" value="1"/>
</dbReference>
<dbReference type="InterPro" id="IPR032792">
    <property type="entry name" value="AGL_glucanoTrfase"/>
</dbReference>
<dbReference type="NCBIfam" id="TIGR01531">
    <property type="entry name" value="glyc_debranch"/>
    <property type="match status" value="1"/>
</dbReference>
<evidence type="ECO:0000256" key="17">
    <source>
        <dbReference type="SAM" id="Coils"/>
    </source>
</evidence>
<dbReference type="GO" id="GO:0005978">
    <property type="term" value="P:glycogen biosynthetic process"/>
    <property type="evidence" value="ECO:0007669"/>
    <property type="project" value="UniProtKB-KW"/>
</dbReference>
<evidence type="ECO:0000256" key="9">
    <source>
        <dbReference type="ARBA" id="ARBA00022676"/>
    </source>
</evidence>
<evidence type="ECO:0000256" key="3">
    <source>
        <dbReference type="ARBA" id="ARBA00003530"/>
    </source>
</evidence>
<dbReference type="PANTHER" id="PTHR10569:SF2">
    <property type="entry name" value="GLYCOGEN DEBRANCHING ENZYME"/>
    <property type="match status" value="1"/>
</dbReference>
<comment type="catalytic activity">
    <reaction evidence="1">
        <text>Transfers a segment of a (1-&gt;4)-alpha-D-glucan to a new position in an acceptor, which may be glucose or a (1-&gt;4)-alpha-D-glucan.</text>
        <dbReference type="EC" id="2.4.1.25"/>
    </reaction>
</comment>
<feature type="coiled-coil region" evidence="17">
    <location>
        <begin position="370"/>
        <end position="401"/>
    </location>
</feature>
<comment type="subcellular location">
    <subcellularLocation>
        <location evidence="4">Cytoplasm</location>
    </subcellularLocation>
</comment>
<dbReference type="Pfam" id="PF14701">
    <property type="entry name" value="hDGE_amylase"/>
    <property type="match status" value="1"/>
</dbReference>
<evidence type="ECO:0000256" key="6">
    <source>
        <dbReference type="ARBA" id="ARBA00012778"/>
    </source>
</evidence>
<dbReference type="SUPFAM" id="SSF51445">
    <property type="entry name" value="(Trans)glycosidases"/>
    <property type="match status" value="1"/>
</dbReference>
<evidence type="ECO:0000259" key="21">
    <source>
        <dbReference type="Pfam" id="PF14702"/>
    </source>
</evidence>
<dbReference type="FunFam" id="3.20.20.80:FF:000070">
    <property type="entry name" value="GDB1p Glycogen debranching enzyme"/>
    <property type="match status" value="1"/>
</dbReference>
<accession>A0AAV6U5E5</accession>
<dbReference type="GO" id="GO:0004135">
    <property type="term" value="F:amylo-alpha-1,6-glucosidase activity"/>
    <property type="evidence" value="ECO:0007669"/>
    <property type="project" value="UniProtKB-EC"/>
</dbReference>
<dbReference type="InterPro" id="IPR029436">
    <property type="entry name" value="AGL_euk_N"/>
</dbReference>
<dbReference type="InterPro" id="IPR010401">
    <property type="entry name" value="AGL/Gdb1"/>
</dbReference>
<evidence type="ECO:0000256" key="1">
    <source>
        <dbReference type="ARBA" id="ARBA00000439"/>
    </source>
</evidence>
<evidence type="ECO:0000256" key="8">
    <source>
        <dbReference type="ARBA" id="ARBA00022490"/>
    </source>
</evidence>
<dbReference type="InterPro" id="IPR017853">
    <property type="entry name" value="GH"/>
</dbReference>
<dbReference type="GO" id="GO:0005737">
    <property type="term" value="C:cytoplasm"/>
    <property type="evidence" value="ECO:0007669"/>
    <property type="project" value="UniProtKB-SubCell"/>
</dbReference>
<dbReference type="EC" id="2.4.1.25" evidence="5"/>
<keyword evidence="14" id="KW-0326">Glycosidase</keyword>
<dbReference type="GO" id="GO:0004134">
    <property type="term" value="F:4-alpha-glucanotransferase activity"/>
    <property type="evidence" value="ECO:0007669"/>
    <property type="project" value="UniProtKB-EC"/>
</dbReference>